<protein>
    <submittedName>
        <fullName evidence="2">Uncharacterized protein</fullName>
    </submittedName>
</protein>
<evidence type="ECO:0000313" key="3">
    <source>
        <dbReference type="Proteomes" id="UP000215607"/>
    </source>
</evidence>
<evidence type="ECO:0000313" key="2">
    <source>
        <dbReference type="EMBL" id="OYR66763.1"/>
    </source>
</evidence>
<feature type="transmembrane region" description="Helical" evidence="1">
    <location>
        <begin position="57"/>
        <end position="75"/>
    </location>
</feature>
<sequence>MAASVAVSVPCSDRSVRLYVPGESGSVWPVTDSMSTPDPVVTNAEEFGDAYVLTDTGVGPVSVVVISSVVVLFVVDVRYTVELSYVELI</sequence>
<proteinExistence type="predicted"/>
<accession>A0A256JDR0</accession>
<keyword evidence="1" id="KW-1133">Transmembrane helix</keyword>
<evidence type="ECO:0000256" key="1">
    <source>
        <dbReference type="SAM" id="Phobius"/>
    </source>
</evidence>
<name>A0A256JDR0_HALEZ</name>
<organism evidence="2 3">
    <name type="scientific">Halorubrum ezzemoulense</name>
    <name type="common">Halorubrum chaoviator</name>
    <dbReference type="NCBI Taxonomy" id="337243"/>
    <lineage>
        <taxon>Archaea</taxon>
        <taxon>Methanobacteriati</taxon>
        <taxon>Methanobacteriota</taxon>
        <taxon>Stenosarchaea group</taxon>
        <taxon>Halobacteria</taxon>
        <taxon>Halobacteriales</taxon>
        <taxon>Haloferacaceae</taxon>
        <taxon>Halorubrum</taxon>
    </lineage>
</organism>
<keyword evidence="1" id="KW-0472">Membrane</keyword>
<keyword evidence="1" id="KW-0812">Transmembrane</keyword>
<gene>
    <name evidence="2" type="ORF">DJ79_11230</name>
</gene>
<dbReference type="Proteomes" id="UP000215607">
    <property type="component" value="Unassembled WGS sequence"/>
</dbReference>
<comment type="caution">
    <text evidence="2">The sequence shown here is derived from an EMBL/GenBank/DDBJ whole genome shotgun (WGS) entry which is preliminary data.</text>
</comment>
<dbReference type="EMBL" id="NHPA01000050">
    <property type="protein sequence ID" value="OYR66763.1"/>
    <property type="molecule type" value="Genomic_DNA"/>
</dbReference>
<dbReference type="AlphaFoldDB" id="A0A256JDR0"/>
<reference evidence="2 3" key="1">
    <citation type="journal article" date="2014" name="Front. Microbiol.">
        <title>Population and genomic analysis of the genus Halorubrum.</title>
        <authorList>
            <person name="Fullmer M.S."/>
            <person name="Soucy S.M."/>
            <person name="Swithers K.S."/>
            <person name="Makkay A.M."/>
            <person name="Wheeler R."/>
            <person name="Ventosa A."/>
            <person name="Gogarten J.P."/>
            <person name="Papke R.T."/>
        </authorList>
    </citation>
    <scope>NUCLEOTIDE SEQUENCE [LARGE SCALE GENOMIC DNA]</scope>
    <source>
        <strain evidence="2 3">Ga2p</strain>
    </source>
</reference>